<protein>
    <submittedName>
        <fullName evidence="3">DMT family transporter</fullName>
    </submittedName>
</protein>
<keyword evidence="4" id="KW-1185">Reference proteome</keyword>
<dbReference type="RefSeq" id="WP_377365949.1">
    <property type="nucleotide sequence ID" value="NZ_JBHTMN010000006.1"/>
</dbReference>
<evidence type="ECO:0000259" key="2">
    <source>
        <dbReference type="Pfam" id="PF00892"/>
    </source>
</evidence>
<dbReference type="PANTHER" id="PTHR22911:SF134">
    <property type="entry name" value="DMT FAMILY TRANSPORTER"/>
    <property type="match status" value="1"/>
</dbReference>
<keyword evidence="1" id="KW-0472">Membrane</keyword>
<feature type="transmembrane region" description="Helical" evidence="1">
    <location>
        <begin position="251"/>
        <end position="275"/>
    </location>
</feature>
<reference evidence="4" key="1">
    <citation type="journal article" date="2019" name="Int. J. Syst. Evol. Microbiol.">
        <title>The Global Catalogue of Microorganisms (GCM) 10K type strain sequencing project: providing services to taxonomists for standard genome sequencing and annotation.</title>
        <authorList>
            <consortium name="The Broad Institute Genomics Platform"/>
            <consortium name="The Broad Institute Genome Sequencing Center for Infectious Disease"/>
            <person name="Wu L."/>
            <person name="Ma J."/>
        </authorList>
    </citation>
    <scope>NUCLEOTIDE SEQUENCE [LARGE SCALE GENOMIC DNA]</scope>
    <source>
        <strain evidence="4">JCM 30774</strain>
    </source>
</reference>
<proteinExistence type="predicted"/>
<feature type="transmembrane region" description="Helical" evidence="1">
    <location>
        <begin position="74"/>
        <end position="93"/>
    </location>
</feature>
<feature type="transmembrane region" description="Helical" evidence="1">
    <location>
        <begin position="192"/>
        <end position="210"/>
    </location>
</feature>
<dbReference type="Proteomes" id="UP001597059">
    <property type="component" value="Unassembled WGS sequence"/>
</dbReference>
<evidence type="ECO:0000313" key="4">
    <source>
        <dbReference type="Proteomes" id="UP001597059"/>
    </source>
</evidence>
<feature type="transmembrane region" description="Helical" evidence="1">
    <location>
        <begin position="222"/>
        <end position="239"/>
    </location>
</feature>
<feature type="transmembrane region" description="Helical" evidence="1">
    <location>
        <begin position="161"/>
        <end position="180"/>
    </location>
</feature>
<feature type="transmembrane region" description="Helical" evidence="1">
    <location>
        <begin position="131"/>
        <end position="149"/>
    </location>
</feature>
<feature type="transmembrane region" description="Helical" evidence="1">
    <location>
        <begin position="105"/>
        <end position="122"/>
    </location>
</feature>
<dbReference type="EMBL" id="JBHTMN010000006">
    <property type="protein sequence ID" value="MFD1382774.1"/>
    <property type="molecule type" value="Genomic_DNA"/>
</dbReference>
<feature type="transmembrane region" description="Helical" evidence="1">
    <location>
        <begin position="287"/>
        <end position="309"/>
    </location>
</feature>
<comment type="caution">
    <text evidence="3">The sequence shown here is derived from an EMBL/GenBank/DDBJ whole genome shotgun (WGS) entry which is preliminary data.</text>
</comment>
<dbReference type="PANTHER" id="PTHR22911">
    <property type="entry name" value="ACYL-MALONYL CONDENSING ENZYME-RELATED"/>
    <property type="match status" value="1"/>
</dbReference>
<sequence>MLTGRQIFLYGLFFSTICVVFWSTLPIALKLSGGFSDPVTLTWLRFSVAGLILLLWQWQRGALREFTKLTRKQWLTLFAAGSFLIINYSSFVWSLDYLHPGSAQLSFQVAPLFLALGGLVFFKEKVRWQQWACFVVLGIGMLTFFHPVLTGQGAGSSNNVLVGFLIVQLSASAWCLYALLQKSLFKILSSTNILLGIYLYALVVMFPFTSPSALLEMDLNQTLVAAFCCLNTIVAYGAFAQAMNYWQTVQVSASIALTPVVAFIFTEAAVTFGWWQGVITSSNADSLSLFGMGLVVAAAIIVQFLTASLNKRQAALDKLKTSHA</sequence>
<dbReference type="InterPro" id="IPR000620">
    <property type="entry name" value="EamA_dom"/>
</dbReference>
<evidence type="ECO:0000256" key="1">
    <source>
        <dbReference type="SAM" id="Phobius"/>
    </source>
</evidence>
<keyword evidence="1" id="KW-0812">Transmembrane</keyword>
<organism evidence="3 4">
    <name type="scientific">Rhodanobacter aciditrophus</name>
    <dbReference type="NCBI Taxonomy" id="1623218"/>
    <lineage>
        <taxon>Bacteria</taxon>
        <taxon>Pseudomonadati</taxon>
        <taxon>Pseudomonadota</taxon>
        <taxon>Gammaproteobacteria</taxon>
        <taxon>Lysobacterales</taxon>
        <taxon>Rhodanobacteraceae</taxon>
        <taxon>Rhodanobacter</taxon>
    </lineage>
</organism>
<accession>A0ABW4AZW8</accession>
<dbReference type="Pfam" id="PF00892">
    <property type="entry name" value="EamA"/>
    <property type="match status" value="1"/>
</dbReference>
<name>A0ABW4AZW8_9GAMM</name>
<feature type="transmembrane region" description="Helical" evidence="1">
    <location>
        <begin position="7"/>
        <end position="29"/>
    </location>
</feature>
<keyword evidence="1" id="KW-1133">Transmembrane helix</keyword>
<feature type="domain" description="EamA" evidence="2">
    <location>
        <begin position="10"/>
        <end position="142"/>
    </location>
</feature>
<feature type="transmembrane region" description="Helical" evidence="1">
    <location>
        <begin position="41"/>
        <end position="58"/>
    </location>
</feature>
<dbReference type="SUPFAM" id="SSF103481">
    <property type="entry name" value="Multidrug resistance efflux transporter EmrE"/>
    <property type="match status" value="1"/>
</dbReference>
<evidence type="ECO:0000313" key="3">
    <source>
        <dbReference type="EMBL" id="MFD1382774.1"/>
    </source>
</evidence>
<gene>
    <name evidence="3" type="ORF">ACFQ45_05330</name>
</gene>
<dbReference type="InterPro" id="IPR037185">
    <property type="entry name" value="EmrE-like"/>
</dbReference>